<dbReference type="PROSITE" id="PS01220">
    <property type="entry name" value="PBP"/>
    <property type="match status" value="1"/>
</dbReference>
<evidence type="ECO:0000313" key="3">
    <source>
        <dbReference type="EMBL" id="CRK89395.1"/>
    </source>
</evidence>
<sequence length="213" mass="23993">MSGKSLSIIFLFVLSCYQSESAEVRDKFIEEKIVPDVLDDIPDIAMLSVNYPSGVTVELGNVLTPTQVKDKPTVEWTKEDGVYYTLLMTDPDAPSREDPSLGEVRHWLVVNINNQDVGETIVEYIGSGPPLDTGLHRYIFLLFKQIEGYTNFDLPFVSDRSLPERVNTSTKELMDNYDLELVAGSFYQAEYDDYVPILFAQLSGKTIKCSTVQ</sequence>
<dbReference type="Proteomes" id="UP000183832">
    <property type="component" value="Unassembled WGS sequence"/>
</dbReference>
<name>A0A1J1HN63_9DIPT</name>
<dbReference type="CDD" id="cd00866">
    <property type="entry name" value="PEBP_euk"/>
    <property type="match status" value="1"/>
</dbReference>
<dbReference type="AlphaFoldDB" id="A0A1J1HN63"/>
<gene>
    <name evidence="3" type="ORF">CLUMA_CG003147</name>
</gene>
<evidence type="ECO:0000313" key="4">
    <source>
        <dbReference type="Proteomes" id="UP000183832"/>
    </source>
</evidence>
<dbReference type="PROSITE" id="PS51257">
    <property type="entry name" value="PROKAR_LIPOPROTEIN"/>
    <property type="match status" value="1"/>
</dbReference>
<protein>
    <submittedName>
        <fullName evidence="3">CLUMA_CG003147, isoform A</fullName>
    </submittedName>
</protein>
<dbReference type="SUPFAM" id="SSF49777">
    <property type="entry name" value="PEBP-like"/>
    <property type="match status" value="1"/>
</dbReference>
<dbReference type="InterPro" id="IPR008914">
    <property type="entry name" value="PEBP"/>
</dbReference>
<dbReference type="OrthoDB" id="2506647at2759"/>
<dbReference type="InterPro" id="IPR036610">
    <property type="entry name" value="PEBP-like_sf"/>
</dbReference>
<reference evidence="3 4" key="1">
    <citation type="submission" date="2015-04" db="EMBL/GenBank/DDBJ databases">
        <authorList>
            <person name="Syromyatnikov M.Y."/>
            <person name="Popov V.N."/>
        </authorList>
    </citation>
    <scope>NUCLEOTIDE SEQUENCE [LARGE SCALE GENOMIC DNA]</scope>
</reference>
<dbReference type="PANTHER" id="PTHR11362:SF82">
    <property type="entry name" value="PHOSPHATIDYLETHANOLAMINE-BINDING PROTEIN 4"/>
    <property type="match status" value="1"/>
</dbReference>
<organism evidence="3 4">
    <name type="scientific">Clunio marinus</name>
    <dbReference type="NCBI Taxonomy" id="568069"/>
    <lineage>
        <taxon>Eukaryota</taxon>
        <taxon>Metazoa</taxon>
        <taxon>Ecdysozoa</taxon>
        <taxon>Arthropoda</taxon>
        <taxon>Hexapoda</taxon>
        <taxon>Insecta</taxon>
        <taxon>Pterygota</taxon>
        <taxon>Neoptera</taxon>
        <taxon>Endopterygota</taxon>
        <taxon>Diptera</taxon>
        <taxon>Nematocera</taxon>
        <taxon>Chironomoidea</taxon>
        <taxon>Chironomidae</taxon>
        <taxon>Clunio</taxon>
    </lineage>
</organism>
<feature type="chain" id="PRO_5011955582" evidence="2">
    <location>
        <begin position="22"/>
        <end position="213"/>
    </location>
</feature>
<dbReference type="InterPro" id="IPR001858">
    <property type="entry name" value="Phosphatidylethanolamine-bd_CS"/>
</dbReference>
<comment type="similarity">
    <text evidence="1">Belongs to the phosphatidylethanolamine-binding protein family.</text>
</comment>
<proteinExistence type="inferred from homology"/>
<dbReference type="EMBL" id="CVRI01000012">
    <property type="protein sequence ID" value="CRK89395.1"/>
    <property type="molecule type" value="Genomic_DNA"/>
</dbReference>
<dbReference type="Gene3D" id="3.90.280.10">
    <property type="entry name" value="PEBP-like"/>
    <property type="match status" value="1"/>
</dbReference>
<accession>A0A1J1HN63</accession>
<evidence type="ECO:0000256" key="1">
    <source>
        <dbReference type="ARBA" id="ARBA00007091"/>
    </source>
</evidence>
<keyword evidence="2" id="KW-0732">Signal</keyword>
<dbReference type="PANTHER" id="PTHR11362">
    <property type="entry name" value="PHOSPHATIDYLETHANOLAMINE-BINDING PROTEIN"/>
    <property type="match status" value="1"/>
</dbReference>
<dbReference type="InterPro" id="IPR035810">
    <property type="entry name" value="PEBP_euk"/>
</dbReference>
<keyword evidence="4" id="KW-1185">Reference proteome</keyword>
<feature type="signal peptide" evidence="2">
    <location>
        <begin position="1"/>
        <end position="21"/>
    </location>
</feature>
<dbReference type="STRING" id="568069.A0A1J1HN63"/>
<evidence type="ECO:0000256" key="2">
    <source>
        <dbReference type="SAM" id="SignalP"/>
    </source>
</evidence>
<dbReference type="Pfam" id="PF01161">
    <property type="entry name" value="PBP"/>
    <property type="match status" value="1"/>
</dbReference>